<dbReference type="RefSeq" id="WP_272092148.1">
    <property type="nucleotide sequence ID" value="NZ_JAQNDL010000005.1"/>
</dbReference>
<evidence type="ECO:0000313" key="2">
    <source>
        <dbReference type="EMBL" id="MDC0723604.1"/>
    </source>
</evidence>
<gene>
    <name evidence="2" type="ORF">POL25_42370</name>
</gene>
<accession>A0ABT5ECL2</accession>
<feature type="transmembrane region" description="Helical" evidence="1">
    <location>
        <begin position="87"/>
        <end position="113"/>
    </location>
</feature>
<evidence type="ECO:0000256" key="1">
    <source>
        <dbReference type="SAM" id="Phobius"/>
    </source>
</evidence>
<keyword evidence="3" id="KW-1185">Reference proteome</keyword>
<keyword evidence="1" id="KW-0812">Transmembrane</keyword>
<feature type="transmembrane region" description="Helical" evidence="1">
    <location>
        <begin position="51"/>
        <end position="75"/>
    </location>
</feature>
<feature type="transmembrane region" description="Helical" evidence="1">
    <location>
        <begin position="247"/>
        <end position="270"/>
    </location>
</feature>
<dbReference type="Proteomes" id="UP001221686">
    <property type="component" value="Unassembled WGS sequence"/>
</dbReference>
<comment type="caution">
    <text evidence="2">The sequence shown here is derived from an EMBL/GenBank/DDBJ whole genome shotgun (WGS) entry which is preliminary data.</text>
</comment>
<keyword evidence="1" id="KW-1133">Transmembrane helix</keyword>
<keyword evidence="1" id="KW-0472">Membrane</keyword>
<name>A0ABT5ECL2_9BACT</name>
<evidence type="ECO:0008006" key="4">
    <source>
        <dbReference type="Google" id="ProtNLM"/>
    </source>
</evidence>
<protein>
    <recommendedName>
        <fullName evidence="4">PhnA-like protein</fullName>
    </recommendedName>
</protein>
<reference evidence="2 3" key="1">
    <citation type="submission" date="2022-11" db="EMBL/GenBank/DDBJ databases">
        <title>Minimal conservation of predation-associated metabolite biosynthetic gene clusters underscores biosynthetic potential of Myxococcota including descriptions for ten novel species: Archangium lansinium sp. nov., Myxococcus landrumus sp. nov., Nannocystis bai.</title>
        <authorList>
            <person name="Ahearne A."/>
            <person name="Stevens C."/>
            <person name="Dowd S."/>
        </authorList>
    </citation>
    <scope>NUCLEOTIDE SEQUENCE [LARGE SCALE GENOMIC DNA]</scope>
    <source>
        <strain evidence="2 3">BB15-2</strain>
    </source>
</reference>
<proteinExistence type="predicted"/>
<evidence type="ECO:0000313" key="3">
    <source>
        <dbReference type="Proteomes" id="UP001221686"/>
    </source>
</evidence>
<feature type="transmembrane region" description="Helical" evidence="1">
    <location>
        <begin position="9"/>
        <end position="31"/>
    </location>
</feature>
<sequence>MPTPTRTGVCWGSIFAGTMIAVGAWLLLHLLGMGIGLTAIHPHHPGSLRSFSIGAGVWTLVAPILALFVGGLVVGKLSGPSDRLGGLVHGAVVWALATVASITLLSMALTAVLGGAVSAGASVATAATGGAVAALGGAVEVAPESLGLSTDDLLAPINRRLQSEGKPAITGEQIMAAAKKALRTSVREGRIDRQSAVNALAEDTALSPAEAADLAGQIERGYDARVHELAETARTHALEAAEGAGKALLGLSLAMLLGLAAAVSGALVGVHRPQSGRRMHTRDD</sequence>
<organism evidence="2 3">
    <name type="scientific">Nannocystis bainbridge</name>
    <dbReference type="NCBI Taxonomy" id="2995303"/>
    <lineage>
        <taxon>Bacteria</taxon>
        <taxon>Pseudomonadati</taxon>
        <taxon>Myxococcota</taxon>
        <taxon>Polyangia</taxon>
        <taxon>Nannocystales</taxon>
        <taxon>Nannocystaceae</taxon>
        <taxon>Nannocystis</taxon>
    </lineage>
</organism>
<dbReference type="EMBL" id="JAQNDL010000005">
    <property type="protein sequence ID" value="MDC0723604.1"/>
    <property type="molecule type" value="Genomic_DNA"/>
</dbReference>